<dbReference type="HOGENOM" id="CLU_023630_1_0_1"/>
<dbReference type="GO" id="GO:0008239">
    <property type="term" value="F:dipeptidyl-peptidase activity"/>
    <property type="evidence" value="ECO:0007669"/>
    <property type="project" value="TreeGrafter"/>
</dbReference>
<proteinExistence type="inferred from homology"/>
<dbReference type="SUPFAM" id="SSF53474">
    <property type="entry name" value="alpha/beta-Hydrolases"/>
    <property type="match status" value="1"/>
</dbReference>
<dbReference type="GO" id="GO:0070008">
    <property type="term" value="F:serine-type exopeptidase activity"/>
    <property type="evidence" value="ECO:0007669"/>
    <property type="project" value="InterPro"/>
</dbReference>
<dbReference type="EMBL" id="CDHN01000001">
    <property type="protein sequence ID" value="CEJ82356.1"/>
    <property type="molecule type" value="Genomic_DNA"/>
</dbReference>
<reference evidence="7 8" key="1">
    <citation type="journal article" date="2015" name="Genome Announc.">
        <title>Draft Genome Sequence and Gene Annotation of the Entomopathogenic Fungus Verticillium hemipterigenum.</title>
        <authorList>
            <person name="Horn F."/>
            <person name="Habel A."/>
            <person name="Scharf D.H."/>
            <person name="Dworschak J."/>
            <person name="Brakhage A.A."/>
            <person name="Guthke R."/>
            <person name="Hertweck C."/>
            <person name="Linde J."/>
        </authorList>
    </citation>
    <scope>NUCLEOTIDE SEQUENCE [LARGE SCALE GENOMIC DNA]</scope>
</reference>
<gene>
    <name evidence="7" type="ORF">VHEMI02426</name>
</gene>
<evidence type="ECO:0000313" key="7">
    <source>
        <dbReference type="EMBL" id="CEJ82356.1"/>
    </source>
</evidence>
<evidence type="ECO:0000256" key="1">
    <source>
        <dbReference type="ARBA" id="ARBA00011079"/>
    </source>
</evidence>
<dbReference type="PANTHER" id="PTHR11010:SF23">
    <property type="entry name" value="SERINE PEPTIDASE"/>
    <property type="match status" value="1"/>
</dbReference>
<keyword evidence="5" id="KW-0325">Glycoprotein</keyword>
<feature type="chain" id="PRO_5001989693" description="Serine peptidase" evidence="6">
    <location>
        <begin position="21"/>
        <end position="551"/>
    </location>
</feature>
<keyword evidence="4" id="KW-0378">Hydrolase</keyword>
<dbReference type="InterPro" id="IPR029058">
    <property type="entry name" value="AB_hydrolase_fold"/>
</dbReference>
<dbReference type="Proteomes" id="UP000039046">
    <property type="component" value="Unassembled WGS sequence"/>
</dbReference>
<keyword evidence="3 6" id="KW-0732">Signal</keyword>
<accession>A0A0A1SVP5</accession>
<evidence type="ECO:0000256" key="4">
    <source>
        <dbReference type="ARBA" id="ARBA00022801"/>
    </source>
</evidence>
<evidence type="ECO:0000256" key="6">
    <source>
        <dbReference type="SAM" id="SignalP"/>
    </source>
</evidence>
<feature type="signal peptide" evidence="6">
    <location>
        <begin position="1"/>
        <end position="20"/>
    </location>
</feature>
<protein>
    <recommendedName>
        <fullName evidence="9">Serine peptidase</fullName>
    </recommendedName>
</protein>
<keyword evidence="2" id="KW-0645">Protease</keyword>
<dbReference type="Gene3D" id="3.40.50.1820">
    <property type="entry name" value="alpha/beta hydrolase"/>
    <property type="match status" value="2"/>
</dbReference>
<dbReference type="PANTHER" id="PTHR11010">
    <property type="entry name" value="PROTEASE S28 PRO-X CARBOXYPEPTIDASE-RELATED"/>
    <property type="match status" value="1"/>
</dbReference>
<dbReference type="Pfam" id="PF05577">
    <property type="entry name" value="Peptidase_S28"/>
    <property type="match status" value="1"/>
</dbReference>
<comment type="similarity">
    <text evidence="1">Belongs to the peptidase S28 family.</text>
</comment>
<evidence type="ECO:0000256" key="3">
    <source>
        <dbReference type="ARBA" id="ARBA00022729"/>
    </source>
</evidence>
<keyword evidence="8" id="KW-1185">Reference proteome</keyword>
<evidence type="ECO:0000313" key="8">
    <source>
        <dbReference type="Proteomes" id="UP000039046"/>
    </source>
</evidence>
<sequence length="551" mass="61319">MPSVFSVLASSMTVATLASAHNFRRSEPQMPAQPASAAYNSNFCWGLYPVGGPCPIKNGTFDQYIDHSNPSLGTFKQRYWVNDEHYAGPGAPIILHGPNESAADRGIWYSTNMTADGYLAQEVKGAAIVIEHRYYGDSSPYNNLNSETLQYLTLDQSLRDLVNFAKNVKLHFAKDNGTHPDNAPWVYSGGSYPGALATWLQKLYPGTFWAYHATSAVVQPIAEYWQYYTPIEAAMPKNCSTDFKAAMRLLETKLKNAPNDKAKNDIKAKFGLAGLEDDDFGWAVIDGLQKWQGHAFTNTYATTPLYQMCDYMEGVPNNNAAGGPVPGEEGVGACKALKGLATWLKKVQMPGSCKNQYWSDPNSIACWDLHNTSSPLFTDRTPRNKWNTQWQWFSCNEPFQQWQASAPGVDTGLIPSFLTMKDLRDQCDRFFPDVNGKTFGLKNGRTTEDIVKLTGGWDYINTTRLVYVNGEYDPWIQETVSSPRRPGGPLQSTPEVPVYVVPKAAHCPDMVMANIWANEANTEIFHKVFKTLTTWIGEFYTEKGIAQPGSS</sequence>
<dbReference type="AlphaFoldDB" id="A0A0A1SVP5"/>
<evidence type="ECO:0000256" key="2">
    <source>
        <dbReference type="ARBA" id="ARBA00022670"/>
    </source>
</evidence>
<dbReference type="OrthoDB" id="1735038at2759"/>
<dbReference type="GO" id="GO:0006508">
    <property type="term" value="P:proteolysis"/>
    <property type="evidence" value="ECO:0007669"/>
    <property type="project" value="UniProtKB-KW"/>
</dbReference>
<evidence type="ECO:0000256" key="5">
    <source>
        <dbReference type="ARBA" id="ARBA00023180"/>
    </source>
</evidence>
<evidence type="ECO:0008006" key="9">
    <source>
        <dbReference type="Google" id="ProtNLM"/>
    </source>
</evidence>
<name>A0A0A1SVP5_9HYPO</name>
<dbReference type="InterPro" id="IPR008758">
    <property type="entry name" value="Peptidase_S28"/>
</dbReference>
<organism evidence="7 8">
    <name type="scientific">[Torrubiella] hemipterigena</name>
    <dbReference type="NCBI Taxonomy" id="1531966"/>
    <lineage>
        <taxon>Eukaryota</taxon>
        <taxon>Fungi</taxon>
        <taxon>Dikarya</taxon>
        <taxon>Ascomycota</taxon>
        <taxon>Pezizomycotina</taxon>
        <taxon>Sordariomycetes</taxon>
        <taxon>Hypocreomycetidae</taxon>
        <taxon>Hypocreales</taxon>
        <taxon>Clavicipitaceae</taxon>
        <taxon>Clavicipitaceae incertae sedis</taxon>
        <taxon>'Torrubiella' clade</taxon>
    </lineage>
</organism>